<reference evidence="3 4" key="1">
    <citation type="submission" date="2021-05" db="EMBL/GenBank/DDBJ databases">
        <title>A Polyphasic approach of four new species of the genus Ohtaekwangia: Ohtaekwangia histidinii sp. nov., Ohtaekwangia cretensis sp. nov., Ohtaekwangia indiensis sp. nov., Ohtaekwangia reichenbachii sp. nov. from diverse environment.</title>
        <authorList>
            <person name="Octaviana S."/>
        </authorList>
    </citation>
    <scope>NUCLEOTIDE SEQUENCE [LARGE SCALE GENOMIC DNA]</scope>
    <source>
        <strain evidence="3 4">PWU4</strain>
    </source>
</reference>
<keyword evidence="2" id="KW-0732">Signal</keyword>
<name>A0AAP2DHF6_9BACT</name>
<feature type="region of interest" description="Disordered" evidence="1">
    <location>
        <begin position="123"/>
        <end position="172"/>
    </location>
</feature>
<gene>
    <name evidence="3" type="ORF">KK083_02145</name>
</gene>
<feature type="chain" id="PRO_5043029044" description="SH3 domain-containing protein" evidence="2">
    <location>
        <begin position="18"/>
        <end position="172"/>
    </location>
</feature>
<dbReference type="RefSeq" id="WP_254160214.1">
    <property type="nucleotide sequence ID" value="NZ_JAHESF010000002.1"/>
</dbReference>
<keyword evidence="4" id="KW-1185">Reference proteome</keyword>
<comment type="caution">
    <text evidence="3">The sequence shown here is derived from an EMBL/GenBank/DDBJ whole genome shotgun (WGS) entry which is preliminary data.</text>
</comment>
<protein>
    <recommendedName>
        <fullName evidence="5">SH3 domain-containing protein</fullName>
    </recommendedName>
</protein>
<proteinExistence type="predicted"/>
<feature type="compositionally biased region" description="Polar residues" evidence="1">
    <location>
        <begin position="125"/>
        <end position="147"/>
    </location>
</feature>
<dbReference type="EMBL" id="JAHESF010000002">
    <property type="protein sequence ID" value="MBT1695659.1"/>
    <property type="molecule type" value="Genomic_DNA"/>
</dbReference>
<evidence type="ECO:0000256" key="2">
    <source>
        <dbReference type="SAM" id="SignalP"/>
    </source>
</evidence>
<sequence>MKLLIYFILFPLAGAIAQEPLNDTIDYSLVYNHGNVMYIREKQNIDAKELATVKSRDSVLIVDYDGGKYLKVRSAVDKTIQGYLYIDFFQYDAKAVDIINRHPKNQSNGKKIKMLPLPKEDKYQQTDYSNSRNNTSPNTGSYSQSKAIHTGPRGGQYYINKNGNKTYVKKRK</sequence>
<accession>A0AAP2DHF6</accession>
<evidence type="ECO:0000256" key="1">
    <source>
        <dbReference type="SAM" id="MobiDB-lite"/>
    </source>
</evidence>
<dbReference type="Proteomes" id="UP001319200">
    <property type="component" value="Unassembled WGS sequence"/>
</dbReference>
<evidence type="ECO:0000313" key="3">
    <source>
        <dbReference type="EMBL" id="MBT1695659.1"/>
    </source>
</evidence>
<evidence type="ECO:0008006" key="5">
    <source>
        <dbReference type="Google" id="ProtNLM"/>
    </source>
</evidence>
<feature type="signal peptide" evidence="2">
    <location>
        <begin position="1"/>
        <end position="17"/>
    </location>
</feature>
<organism evidence="3 4">
    <name type="scientific">Chryseosolibacter histidini</name>
    <dbReference type="NCBI Taxonomy" id="2782349"/>
    <lineage>
        <taxon>Bacteria</taxon>
        <taxon>Pseudomonadati</taxon>
        <taxon>Bacteroidota</taxon>
        <taxon>Cytophagia</taxon>
        <taxon>Cytophagales</taxon>
        <taxon>Chryseotaleaceae</taxon>
        <taxon>Chryseosolibacter</taxon>
    </lineage>
</organism>
<evidence type="ECO:0000313" key="4">
    <source>
        <dbReference type="Proteomes" id="UP001319200"/>
    </source>
</evidence>
<dbReference type="AlphaFoldDB" id="A0AAP2DHF6"/>